<feature type="compositionally biased region" description="Basic and acidic residues" evidence="1">
    <location>
        <begin position="165"/>
        <end position="187"/>
    </location>
</feature>
<evidence type="ECO:0000313" key="2">
    <source>
        <dbReference type="EMBL" id="PPQ75809.1"/>
    </source>
</evidence>
<evidence type="ECO:0000313" key="3">
    <source>
        <dbReference type="Proteomes" id="UP000284706"/>
    </source>
</evidence>
<protein>
    <submittedName>
        <fullName evidence="2">Uncharacterized protein</fullName>
    </submittedName>
</protein>
<feature type="region of interest" description="Disordered" evidence="1">
    <location>
        <begin position="13"/>
        <end position="114"/>
    </location>
</feature>
<dbReference type="EMBL" id="NHYE01005226">
    <property type="protein sequence ID" value="PPQ75809.1"/>
    <property type="molecule type" value="Genomic_DNA"/>
</dbReference>
<organism evidence="2 3">
    <name type="scientific">Gymnopilus dilepis</name>
    <dbReference type="NCBI Taxonomy" id="231916"/>
    <lineage>
        <taxon>Eukaryota</taxon>
        <taxon>Fungi</taxon>
        <taxon>Dikarya</taxon>
        <taxon>Basidiomycota</taxon>
        <taxon>Agaricomycotina</taxon>
        <taxon>Agaricomycetes</taxon>
        <taxon>Agaricomycetidae</taxon>
        <taxon>Agaricales</taxon>
        <taxon>Agaricineae</taxon>
        <taxon>Hymenogastraceae</taxon>
        <taxon>Gymnopilus</taxon>
    </lineage>
</organism>
<dbReference type="AlphaFoldDB" id="A0A409WBE6"/>
<feature type="region of interest" description="Disordered" evidence="1">
    <location>
        <begin position="158"/>
        <end position="187"/>
    </location>
</feature>
<accession>A0A409WBE6</accession>
<proteinExistence type="predicted"/>
<feature type="compositionally biased region" description="Low complexity" evidence="1">
    <location>
        <begin position="47"/>
        <end position="57"/>
    </location>
</feature>
<dbReference type="Proteomes" id="UP000284706">
    <property type="component" value="Unassembled WGS sequence"/>
</dbReference>
<sequence length="221" mass="23337">MTCVHAALVAASTTFGEGAASEPPAGPAPSKALVSGAAPKPPPAPSPAAVSPDVDAPSRANSKTLLGSSPPHLAPSEAEADATTEPTSHRLAPTHAVASVGLHEGNVGPCPSSGVVDADFKKLKKFRIPKASKSEVEDRGALSEVMFDEEYMRRGWMSSSSVRRKGCEHDVSHVEHGKEEERKVEKEKLFTKRVPSYSAHAPRALHTKIFAPSPLRATREL</sequence>
<gene>
    <name evidence="2" type="ORF">CVT26_001459</name>
</gene>
<comment type="caution">
    <text evidence="2">The sequence shown here is derived from an EMBL/GenBank/DDBJ whole genome shotgun (WGS) entry which is preliminary data.</text>
</comment>
<keyword evidence="3" id="KW-1185">Reference proteome</keyword>
<dbReference type="InParanoid" id="A0A409WBE6"/>
<name>A0A409WBE6_9AGAR</name>
<evidence type="ECO:0000256" key="1">
    <source>
        <dbReference type="SAM" id="MobiDB-lite"/>
    </source>
</evidence>
<reference evidence="2 3" key="1">
    <citation type="journal article" date="2018" name="Evol. Lett.">
        <title>Horizontal gene cluster transfer increased hallucinogenic mushroom diversity.</title>
        <authorList>
            <person name="Reynolds H.T."/>
            <person name="Vijayakumar V."/>
            <person name="Gluck-Thaler E."/>
            <person name="Korotkin H.B."/>
            <person name="Matheny P.B."/>
            <person name="Slot J.C."/>
        </authorList>
    </citation>
    <scope>NUCLEOTIDE SEQUENCE [LARGE SCALE GENOMIC DNA]</scope>
    <source>
        <strain evidence="2 3">SRW20</strain>
    </source>
</reference>